<organism evidence="2 3">
    <name type="scientific">Microlunatus elymi</name>
    <dbReference type="NCBI Taxonomy" id="2596828"/>
    <lineage>
        <taxon>Bacteria</taxon>
        <taxon>Bacillati</taxon>
        <taxon>Actinomycetota</taxon>
        <taxon>Actinomycetes</taxon>
        <taxon>Propionibacteriales</taxon>
        <taxon>Propionibacteriaceae</taxon>
        <taxon>Microlunatus</taxon>
    </lineage>
</organism>
<dbReference type="Proteomes" id="UP000319263">
    <property type="component" value="Chromosome"/>
</dbReference>
<sequence length="373" mass="41349">MIFEDLDGAAVPTTTELDPRFDGVLRPGADDQRTEALLPILHPGDSHAASLAETADGDLLCAWFNGPQEGDPGTNVVISRLPAGGDRWQQPILIAADSEHSEQNPVIFTDPEGTVWLLHTSNTPHDRRDAIVYARTSDDGGRSWSARWALMGPGVFLRNPPLFQPDGSWLLPVYRVTDQGEYSVAAISTDHGQTWTEHVVDDSLGRVQLSVAPRTDGSLLGLLRSRDADRIYATGSDDLGRSWTRPVRTELPNNNSAIQLLRLTDGRLVVIFNDATLERDQFRWVDGPDGPLTRKKPLRTPLTLAVSTDDGRTWPIRRNLQNADLEHRDRPMGYSYPALLQTRDGRLQAAYSMLRKTIKHVVFAPDWLTGGEV</sequence>
<dbReference type="CDD" id="cd15482">
    <property type="entry name" value="Sialidase_non-viral"/>
    <property type="match status" value="1"/>
</dbReference>
<dbReference type="SUPFAM" id="SSF50939">
    <property type="entry name" value="Sialidases"/>
    <property type="match status" value="1"/>
</dbReference>
<dbReference type="OrthoDB" id="5165766at2"/>
<dbReference type="PANTHER" id="PTHR43752:SF2">
    <property type="entry name" value="BNR_ASP-BOX REPEAT FAMILY PROTEIN"/>
    <property type="match status" value="1"/>
</dbReference>
<dbReference type="Gene3D" id="2.120.10.10">
    <property type="match status" value="1"/>
</dbReference>
<evidence type="ECO:0000313" key="2">
    <source>
        <dbReference type="EMBL" id="QDP97088.1"/>
    </source>
</evidence>
<evidence type="ECO:0000259" key="1">
    <source>
        <dbReference type="Pfam" id="PF13088"/>
    </source>
</evidence>
<name>A0A516Q112_9ACTN</name>
<proteinExistence type="predicted"/>
<reference evidence="2 3" key="1">
    <citation type="submission" date="2019-07" db="EMBL/GenBank/DDBJ databases">
        <title>Microlunatus dokdonensis sp. nov. isolated from the rhizospheric soil of the wild plant Elymus tsukushiensis.</title>
        <authorList>
            <person name="Ghim S.-Y."/>
            <person name="Hwang Y.-J."/>
            <person name="Son J.-S."/>
            <person name="Shin J.-H."/>
        </authorList>
    </citation>
    <scope>NUCLEOTIDE SEQUENCE [LARGE SCALE GENOMIC DNA]</scope>
    <source>
        <strain evidence="2 3">KUDC0627</strain>
    </source>
</reference>
<feature type="domain" description="Sialidase" evidence="1">
    <location>
        <begin position="57"/>
        <end position="347"/>
    </location>
</feature>
<dbReference type="InterPro" id="IPR036278">
    <property type="entry name" value="Sialidase_sf"/>
</dbReference>
<protein>
    <recommendedName>
        <fullName evidence="1">Sialidase domain-containing protein</fullName>
    </recommendedName>
</protein>
<accession>A0A516Q112</accession>
<dbReference type="Pfam" id="PF13088">
    <property type="entry name" value="BNR_2"/>
    <property type="match status" value="1"/>
</dbReference>
<dbReference type="EMBL" id="CP041692">
    <property type="protein sequence ID" value="QDP97088.1"/>
    <property type="molecule type" value="Genomic_DNA"/>
</dbReference>
<gene>
    <name evidence="2" type="ORF">FOE78_15170</name>
</gene>
<evidence type="ECO:0000313" key="3">
    <source>
        <dbReference type="Proteomes" id="UP000319263"/>
    </source>
</evidence>
<dbReference type="KEGG" id="mik:FOE78_15170"/>
<keyword evidence="3" id="KW-1185">Reference proteome</keyword>
<dbReference type="AlphaFoldDB" id="A0A516Q112"/>
<dbReference type="RefSeq" id="WP_143987049.1">
    <property type="nucleotide sequence ID" value="NZ_CP041692.1"/>
</dbReference>
<dbReference type="PANTHER" id="PTHR43752">
    <property type="entry name" value="BNR/ASP-BOX REPEAT FAMILY PROTEIN"/>
    <property type="match status" value="1"/>
</dbReference>
<dbReference type="InterPro" id="IPR011040">
    <property type="entry name" value="Sialidase"/>
</dbReference>